<dbReference type="InterPro" id="IPR035476">
    <property type="entry name" value="SIS_PGI_1"/>
</dbReference>
<dbReference type="Pfam" id="PF00342">
    <property type="entry name" value="PGI"/>
    <property type="match status" value="1"/>
</dbReference>
<evidence type="ECO:0000256" key="6">
    <source>
        <dbReference type="ARBA" id="ARBA00023152"/>
    </source>
</evidence>
<dbReference type="EMBL" id="CAFBPM010000001">
    <property type="protein sequence ID" value="CAB5007599.1"/>
    <property type="molecule type" value="Genomic_DNA"/>
</dbReference>
<dbReference type="GO" id="GO:0048029">
    <property type="term" value="F:monosaccharide binding"/>
    <property type="evidence" value="ECO:0007669"/>
    <property type="project" value="TreeGrafter"/>
</dbReference>
<dbReference type="InterPro" id="IPR001672">
    <property type="entry name" value="G6P_Isomerase"/>
</dbReference>
<comment type="catalytic activity">
    <reaction evidence="8">
        <text>alpha-D-glucose 6-phosphate = beta-D-fructose 6-phosphate</text>
        <dbReference type="Rhea" id="RHEA:11816"/>
        <dbReference type="ChEBI" id="CHEBI:57634"/>
        <dbReference type="ChEBI" id="CHEBI:58225"/>
        <dbReference type="EC" id="5.3.1.9"/>
    </reaction>
</comment>
<dbReference type="NCBIfam" id="NF001211">
    <property type="entry name" value="PRK00179.1"/>
    <property type="match status" value="1"/>
</dbReference>
<dbReference type="GO" id="GO:0006096">
    <property type="term" value="P:glycolytic process"/>
    <property type="evidence" value="ECO:0007669"/>
    <property type="project" value="UniProtKB-UniPathway"/>
</dbReference>
<dbReference type="AlphaFoldDB" id="A0A6J7DX13"/>
<keyword evidence="5" id="KW-0963">Cytoplasm</keyword>
<accession>A0A6J7DX13</accession>
<dbReference type="PROSITE" id="PS00765">
    <property type="entry name" value="P_GLUCOSE_ISOMERASE_1"/>
    <property type="match status" value="1"/>
</dbReference>
<organism evidence="10">
    <name type="scientific">freshwater metagenome</name>
    <dbReference type="NCBI Taxonomy" id="449393"/>
    <lineage>
        <taxon>unclassified sequences</taxon>
        <taxon>metagenomes</taxon>
        <taxon>ecological metagenomes</taxon>
    </lineage>
</organism>
<evidence type="ECO:0000256" key="2">
    <source>
        <dbReference type="ARBA" id="ARBA00006604"/>
    </source>
</evidence>
<dbReference type="UniPathway" id="UPA00109">
    <property type="reaction ID" value="UER00181"/>
</dbReference>
<evidence type="ECO:0000313" key="11">
    <source>
        <dbReference type="EMBL" id="CAB5007599.1"/>
    </source>
</evidence>
<dbReference type="GO" id="GO:0006094">
    <property type="term" value="P:gluconeogenesis"/>
    <property type="evidence" value="ECO:0007669"/>
    <property type="project" value="UniProtKB-KW"/>
</dbReference>
<dbReference type="SUPFAM" id="SSF53697">
    <property type="entry name" value="SIS domain"/>
    <property type="match status" value="1"/>
</dbReference>
<dbReference type="GO" id="GO:0097367">
    <property type="term" value="F:carbohydrate derivative binding"/>
    <property type="evidence" value="ECO:0007669"/>
    <property type="project" value="InterPro"/>
</dbReference>
<dbReference type="InterPro" id="IPR018189">
    <property type="entry name" value="Phosphoglucose_isomerase_CS"/>
</dbReference>
<dbReference type="EMBL" id="CAFBLT010000001">
    <property type="protein sequence ID" value="CAB4873525.1"/>
    <property type="molecule type" value="Genomic_DNA"/>
</dbReference>
<evidence type="ECO:0000256" key="7">
    <source>
        <dbReference type="ARBA" id="ARBA00023235"/>
    </source>
</evidence>
<dbReference type="CDD" id="cd05015">
    <property type="entry name" value="SIS_PGI_1"/>
    <property type="match status" value="1"/>
</dbReference>
<dbReference type="PROSITE" id="PS00174">
    <property type="entry name" value="P_GLUCOSE_ISOMERASE_2"/>
    <property type="match status" value="1"/>
</dbReference>
<name>A0A6J7DX13_9ZZZZ</name>
<reference evidence="10" key="1">
    <citation type="submission" date="2020-05" db="EMBL/GenBank/DDBJ databases">
        <authorList>
            <person name="Chiriac C."/>
            <person name="Salcher M."/>
            <person name="Ghai R."/>
            <person name="Kavagutti S V."/>
        </authorList>
    </citation>
    <scope>NUCLEOTIDE SEQUENCE</scope>
</reference>
<evidence type="ECO:0000256" key="8">
    <source>
        <dbReference type="ARBA" id="ARBA00029321"/>
    </source>
</evidence>
<dbReference type="PANTHER" id="PTHR11469:SF1">
    <property type="entry name" value="GLUCOSE-6-PHOSPHATE ISOMERASE"/>
    <property type="match status" value="1"/>
</dbReference>
<dbReference type="PANTHER" id="PTHR11469">
    <property type="entry name" value="GLUCOSE-6-PHOSPHATE ISOMERASE"/>
    <property type="match status" value="1"/>
</dbReference>
<evidence type="ECO:0000256" key="1">
    <source>
        <dbReference type="ARBA" id="ARBA00004926"/>
    </source>
</evidence>
<keyword evidence="6" id="KW-0324">Glycolysis</keyword>
<dbReference type="HAMAP" id="MF_00473">
    <property type="entry name" value="G6P_isomerase"/>
    <property type="match status" value="1"/>
</dbReference>
<evidence type="ECO:0000256" key="4">
    <source>
        <dbReference type="ARBA" id="ARBA00022432"/>
    </source>
</evidence>
<dbReference type="EC" id="5.3.1.9" evidence="3"/>
<dbReference type="InterPro" id="IPR023096">
    <property type="entry name" value="G6P_Isomerase_C"/>
</dbReference>
<dbReference type="Gene3D" id="3.40.50.10490">
    <property type="entry name" value="Glucose-6-phosphate isomerase like protein, domain 1"/>
    <property type="match status" value="2"/>
</dbReference>
<dbReference type="InterPro" id="IPR046348">
    <property type="entry name" value="SIS_dom_sf"/>
</dbReference>
<dbReference type="Gene3D" id="1.10.1390.10">
    <property type="match status" value="1"/>
</dbReference>
<dbReference type="PROSITE" id="PS51463">
    <property type="entry name" value="P_GLUCOSE_ISOMERASE_3"/>
    <property type="match status" value="1"/>
</dbReference>
<sequence length="546" mass="59986">MRDDAVINPRSTKAWKALEKDAKRMKATTIQELFAADPARAERMTFEGAGISMDLSKNLIDDEVITHLLELAEQTKVLDRRDAMFRGDAINNSEERRVLHVALRMPRSTPLVLDGHDVVADVHEVLDHMGSFCEDVREGRWLGATGKRITDVVNVGIGGSYLGPEMAALALRRAVSAPIDAHFVANVDAADLEAVVSKLDPETTVVIVASKTFTTLETMTNAGLARDWIAGALGEAAVANHFVAVSTNHEAVKEFGISENAMFGFWDWVGGRYSMDSAIGLSTMMLIGKDGFAEMLAGFHDVDQHFCDTDPKKNLPLLLGLMRVWYGNFLGAETVGVMPYSNDLKRLPAYLQQLQMESNGKRVSRDGVAVEYSTGPIVWGEPGTDGQHSFYQLLHQGTKLIPLDLIGFLTPLSGYRESHDLLIANLLAQSQALAFGRLADEVAASGVEEWQVPFRTFPGNRPSTLFFLDELTPRSLGSLIALYEHDVFTQGAVWGIDSFDQWGVELGKAMATSIAGTLTDETVALTYDSSTNSAIERYRNSRRRWA</sequence>
<proteinExistence type="inferred from homology"/>
<dbReference type="InterPro" id="IPR035482">
    <property type="entry name" value="SIS_PGI_2"/>
</dbReference>
<dbReference type="GO" id="GO:0051156">
    <property type="term" value="P:glucose 6-phosphate metabolic process"/>
    <property type="evidence" value="ECO:0007669"/>
    <property type="project" value="TreeGrafter"/>
</dbReference>
<gene>
    <name evidence="9" type="ORF">UFOPK3164_00105</name>
    <name evidence="10" type="ORF">UFOPK3427_00968</name>
    <name evidence="11" type="ORF">UFOPK4112_00117</name>
</gene>
<evidence type="ECO:0000256" key="5">
    <source>
        <dbReference type="ARBA" id="ARBA00022490"/>
    </source>
</evidence>
<comment type="similarity">
    <text evidence="2">Belongs to the GPI family.</text>
</comment>
<evidence type="ECO:0000256" key="3">
    <source>
        <dbReference type="ARBA" id="ARBA00011952"/>
    </source>
</evidence>
<dbReference type="GO" id="GO:0004347">
    <property type="term" value="F:glucose-6-phosphate isomerase activity"/>
    <property type="evidence" value="ECO:0007669"/>
    <property type="project" value="UniProtKB-EC"/>
</dbReference>
<protein>
    <recommendedName>
        <fullName evidence="3">glucose-6-phosphate isomerase</fullName>
        <ecNumber evidence="3">5.3.1.9</ecNumber>
    </recommendedName>
</protein>
<keyword evidence="7" id="KW-0413">Isomerase</keyword>
<keyword evidence="4" id="KW-0312">Gluconeogenesis</keyword>
<dbReference type="GO" id="GO:0005829">
    <property type="term" value="C:cytosol"/>
    <property type="evidence" value="ECO:0007669"/>
    <property type="project" value="TreeGrafter"/>
</dbReference>
<dbReference type="FunFam" id="3.40.50.10490:FF:000018">
    <property type="entry name" value="Glucose-6-phosphate isomerase"/>
    <property type="match status" value="1"/>
</dbReference>
<comment type="pathway">
    <text evidence="1">Carbohydrate degradation; glycolysis; D-glyceraldehyde 3-phosphate and glycerone phosphate from D-glucose: step 2/4.</text>
</comment>
<dbReference type="CDD" id="cd05016">
    <property type="entry name" value="SIS_PGI_2"/>
    <property type="match status" value="1"/>
</dbReference>
<dbReference type="PRINTS" id="PR00662">
    <property type="entry name" value="G6PISOMERASE"/>
</dbReference>
<evidence type="ECO:0000313" key="9">
    <source>
        <dbReference type="EMBL" id="CAB4816572.1"/>
    </source>
</evidence>
<evidence type="ECO:0000313" key="10">
    <source>
        <dbReference type="EMBL" id="CAB4873525.1"/>
    </source>
</evidence>
<dbReference type="EMBL" id="CAFABE010000003">
    <property type="protein sequence ID" value="CAB4816572.1"/>
    <property type="molecule type" value="Genomic_DNA"/>
</dbReference>